<keyword evidence="6" id="KW-0408">Iron</keyword>
<dbReference type="RefSeq" id="WP_161481125.1">
    <property type="nucleotide sequence ID" value="NZ_WXEW01000005.1"/>
</dbReference>
<reference evidence="14 15" key="1">
    <citation type="submission" date="2020-01" db="EMBL/GenBank/DDBJ databases">
        <title>Herbidospora sp. NEAU-GS84 nov., a novel actinomycete isolated from soil.</title>
        <authorList>
            <person name="Han L."/>
        </authorList>
    </citation>
    <scope>NUCLEOTIDE SEQUENCE [LARGE SCALE GENOMIC DNA]</scope>
    <source>
        <strain evidence="14 15">NEAU-GS84</strain>
    </source>
</reference>
<comment type="similarity">
    <text evidence="3">Belongs to the WhiB family.</text>
</comment>
<evidence type="ECO:0000259" key="13">
    <source>
        <dbReference type="PROSITE" id="PS51674"/>
    </source>
</evidence>
<evidence type="ECO:0000256" key="6">
    <source>
        <dbReference type="ARBA" id="ARBA00023004"/>
    </source>
</evidence>
<dbReference type="GO" id="GO:0045892">
    <property type="term" value="P:negative regulation of DNA-templated transcription"/>
    <property type="evidence" value="ECO:0007669"/>
    <property type="project" value="TreeGrafter"/>
</dbReference>
<keyword evidence="4" id="KW-0004">4Fe-4S</keyword>
<organism evidence="14 15">
    <name type="scientific">Herbidospora solisilvae</name>
    <dbReference type="NCBI Taxonomy" id="2696284"/>
    <lineage>
        <taxon>Bacteria</taxon>
        <taxon>Bacillati</taxon>
        <taxon>Actinomycetota</taxon>
        <taxon>Actinomycetes</taxon>
        <taxon>Streptosporangiales</taxon>
        <taxon>Streptosporangiaceae</taxon>
        <taxon>Herbidospora</taxon>
    </lineage>
</organism>
<comment type="caution">
    <text evidence="14">The sequence shown here is derived from an EMBL/GenBank/DDBJ whole genome shotgun (WGS) entry which is preliminary data.</text>
</comment>
<dbReference type="GO" id="GO:0005737">
    <property type="term" value="C:cytoplasm"/>
    <property type="evidence" value="ECO:0007669"/>
    <property type="project" value="UniProtKB-SubCell"/>
</dbReference>
<dbReference type="InterPro" id="IPR003482">
    <property type="entry name" value="Whib"/>
</dbReference>
<dbReference type="GO" id="GO:0051539">
    <property type="term" value="F:4 iron, 4 sulfur cluster binding"/>
    <property type="evidence" value="ECO:0007669"/>
    <property type="project" value="UniProtKB-KW"/>
</dbReference>
<keyword evidence="5" id="KW-0479">Metal-binding</keyword>
<evidence type="ECO:0000256" key="7">
    <source>
        <dbReference type="ARBA" id="ARBA00023014"/>
    </source>
</evidence>
<keyword evidence="15" id="KW-1185">Reference proteome</keyword>
<dbReference type="GO" id="GO:0046872">
    <property type="term" value="F:metal ion binding"/>
    <property type="evidence" value="ECO:0007669"/>
    <property type="project" value="UniProtKB-KW"/>
</dbReference>
<evidence type="ECO:0000256" key="5">
    <source>
        <dbReference type="ARBA" id="ARBA00022723"/>
    </source>
</evidence>
<evidence type="ECO:0000313" key="14">
    <source>
        <dbReference type="EMBL" id="NAS23923.1"/>
    </source>
</evidence>
<dbReference type="PROSITE" id="PS51674">
    <property type="entry name" value="4FE4S_WBL"/>
    <property type="match status" value="1"/>
</dbReference>
<dbReference type="InterPro" id="IPR034768">
    <property type="entry name" value="4FE4S_WBL"/>
</dbReference>
<evidence type="ECO:0000256" key="9">
    <source>
        <dbReference type="ARBA" id="ARBA00023125"/>
    </source>
</evidence>
<comment type="subcellular location">
    <subcellularLocation>
        <location evidence="2">Cytoplasm</location>
    </subcellularLocation>
</comment>
<keyword evidence="7" id="KW-0411">Iron-sulfur</keyword>
<dbReference type="Proteomes" id="UP000479526">
    <property type="component" value="Unassembled WGS sequence"/>
</dbReference>
<evidence type="ECO:0000256" key="10">
    <source>
        <dbReference type="ARBA" id="ARBA00023157"/>
    </source>
</evidence>
<dbReference type="EMBL" id="WXEW01000005">
    <property type="protein sequence ID" value="NAS23923.1"/>
    <property type="molecule type" value="Genomic_DNA"/>
</dbReference>
<accession>A0A7C9JFX9</accession>
<feature type="domain" description="4Fe-4S Wbl-type" evidence="13">
    <location>
        <begin position="38"/>
        <end position="103"/>
    </location>
</feature>
<evidence type="ECO:0000256" key="2">
    <source>
        <dbReference type="ARBA" id="ARBA00004496"/>
    </source>
</evidence>
<dbReference type="Pfam" id="PF02467">
    <property type="entry name" value="Whib"/>
    <property type="match status" value="1"/>
</dbReference>
<dbReference type="PANTHER" id="PTHR38839">
    <property type="entry name" value="TRANSCRIPTIONAL REGULATOR WHID-RELATED"/>
    <property type="match status" value="1"/>
</dbReference>
<dbReference type="GO" id="GO:0045454">
    <property type="term" value="P:cell redox homeostasis"/>
    <property type="evidence" value="ECO:0007669"/>
    <property type="project" value="TreeGrafter"/>
</dbReference>
<sequence length="111" mass="11745">MTRPTTGAPLPVIRSHPALRLLDELTDELPTEVADSAACADPELHTGPDPDVGESPQEREAREDVAKSVCAECPVRLRCLATALILRPEVGIWAGLTAQELAALSRPAVAS</sequence>
<feature type="region of interest" description="Disordered" evidence="12">
    <location>
        <begin position="32"/>
        <end position="63"/>
    </location>
</feature>
<evidence type="ECO:0000256" key="11">
    <source>
        <dbReference type="ARBA" id="ARBA00023163"/>
    </source>
</evidence>
<protein>
    <submittedName>
        <fullName evidence="14">WhiB family transcriptional regulator</fullName>
    </submittedName>
</protein>
<evidence type="ECO:0000256" key="3">
    <source>
        <dbReference type="ARBA" id="ARBA00006597"/>
    </source>
</evidence>
<evidence type="ECO:0000256" key="8">
    <source>
        <dbReference type="ARBA" id="ARBA00023015"/>
    </source>
</evidence>
<evidence type="ECO:0000256" key="1">
    <source>
        <dbReference type="ARBA" id="ARBA00001966"/>
    </source>
</evidence>
<name>A0A7C9JFX9_9ACTN</name>
<dbReference type="AlphaFoldDB" id="A0A7C9JFX9"/>
<dbReference type="GO" id="GO:0047134">
    <property type="term" value="F:protein-disulfide reductase [NAD(P)H] activity"/>
    <property type="evidence" value="ECO:0007669"/>
    <property type="project" value="TreeGrafter"/>
</dbReference>
<keyword evidence="11" id="KW-0804">Transcription</keyword>
<gene>
    <name evidence="14" type="ORF">GT755_19790</name>
</gene>
<keyword evidence="10" id="KW-1015">Disulfide bond</keyword>
<evidence type="ECO:0000313" key="15">
    <source>
        <dbReference type="Proteomes" id="UP000479526"/>
    </source>
</evidence>
<comment type="cofactor">
    <cofactor evidence="1">
        <name>[4Fe-4S] cluster</name>
        <dbReference type="ChEBI" id="CHEBI:49883"/>
    </cofactor>
</comment>
<proteinExistence type="inferred from homology"/>
<dbReference type="GO" id="GO:0003677">
    <property type="term" value="F:DNA binding"/>
    <property type="evidence" value="ECO:0007669"/>
    <property type="project" value="UniProtKB-KW"/>
</dbReference>
<keyword evidence="9" id="KW-0238">DNA-binding</keyword>
<evidence type="ECO:0000256" key="12">
    <source>
        <dbReference type="SAM" id="MobiDB-lite"/>
    </source>
</evidence>
<evidence type="ECO:0000256" key="4">
    <source>
        <dbReference type="ARBA" id="ARBA00022485"/>
    </source>
</evidence>
<keyword evidence="8" id="KW-0805">Transcription regulation</keyword>